<dbReference type="Proteomes" id="UP000014071">
    <property type="component" value="Unassembled WGS sequence"/>
</dbReference>
<organism evidence="1 2">
    <name type="scientific">Pseudozyma hubeiensis (strain SY62)</name>
    <name type="common">Yeast</name>
    <dbReference type="NCBI Taxonomy" id="1305764"/>
    <lineage>
        <taxon>Eukaryota</taxon>
        <taxon>Fungi</taxon>
        <taxon>Dikarya</taxon>
        <taxon>Basidiomycota</taxon>
        <taxon>Ustilaginomycotina</taxon>
        <taxon>Ustilaginomycetes</taxon>
        <taxon>Ustilaginales</taxon>
        <taxon>Ustilaginaceae</taxon>
        <taxon>Pseudozyma</taxon>
    </lineage>
</organism>
<protein>
    <submittedName>
        <fullName evidence="1">Uncharacterized protein</fullName>
    </submittedName>
</protein>
<dbReference type="RefSeq" id="XP_012186308.1">
    <property type="nucleotide sequence ID" value="XM_012330918.1"/>
</dbReference>
<evidence type="ECO:0000313" key="1">
    <source>
        <dbReference type="EMBL" id="GAC92721.1"/>
    </source>
</evidence>
<proteinExistence type="predicted"/>
<sequence>MQRGPSGLAAHRLRYHSSQKVEDLYEPLRKPQQVIARDHNLNSAIPWVSHKRASRIFTVPNGLKPLRTPTWCQAGVLVLISAVTF</sequence>
<keyword evidence="2" id="KW-1185">Reference proteome</keyword>
<accession>R9NW77</accession>
<evidence type="ECO:0000313" key="2">
    <source>
        <dbReference type="Proteomes" id="UP000014071"/>
    </source>
</evidence>
<dbReference type="AlphaFoldDB" id="R9NW77"/>
<name>R9NW77_PSEHS</name>
<gene>
    <name evidence="1" type="ORF">PHSY_000276</name>
</gene>
<dbReference type="HOGENOM" id="CLU_2513614_0_0_1"/>
<reference evidence="2" key="1">
    <citation type="journal article" date="2013" name="Genome Announc.">
        <title>Draft genome sequence of the basidiomycetous yeast-like fungus Pseudozyma hubeiensis SY62, which produces an abundant amount of the biosurfactant mannosylerythritol lipids.</title>
        <authorList>
            <person name="Konishi M."/>
            <person name="Hatada Y."/>
            <person name="Horiuchi J."/>
        </authorList>
    </citation>
    <scope>NUCLEOTIDE SEQUENCE [LARGE SCALE GENOMIC DNA]</scope>
    <source>
        <strain evidence="2">SY62</strain>
    </source>
</reference>
<dbReference type="EMBL" id="DF238767">
    <property type="protein sequence ID" value="GAC92721.1"/>
    <property type="molecule type" value="Genomic_DNA"/>
</dbReference>
<dbReference type="GeneID" id="24105587"/>